<dbReference type="GO" id="GO:0005886">
    <property type="term" value="C:plasma membrane"/>
    <property type="evidence" value="ECO:0007669"/>
    <property type="project" value="UniProtKB-SubCell"/>
</dbReference>
<evidence type="ECO:0000313" key="12">
    <source>
        <dbReference type="Proteomes" id="UP000229757"/>
    </source>
</evidence>
<feature type="transmembrane region" description="Helical" evidence="10">
    <location>
        <begin position="21"/>
        <end position="44"/>
    </location>
</feature>
<evidence type="ECO:0000256" key="2">
    <source>
        <dbReference type="ARBA" id="ARBA00004162"/>
    </source>
</evidence>
<dbReference type="GO" id="GO:0009425">
    <property type="term" value="C:bacterial-type flagellum basal body"/>
    <property type="evidence" value="ECO:0007669"/>
    <property type="project" value="InterPro"/>
</dbReference>
<dbReference type="PANTHER" id="PTHR35091">
    <property type="entry name" value="FLAGELLAR PROTEIN FLIL"/>
    <property type="match status" value="1"/>
</dbReference>
<protein>
    <recommendedName>
        <fullName evidence="10">Flagellar protein FliL</fullName>
    </recommendedName>
</protein>
<keyword evidence="7 10" id="KW-0283">Flagellar rotation</keyword>
<evidence type="ECO:0000256" key="8">
    <source>
        <dbReference type="ARBA" id="ARBA00022989"/>
    </source>
</evidence>
<evidence type="ECO:0000256" key="9">
    <source>
        <dbReference type="ARBA" id="ARBA00023136"/>
    </source>
</evidence>
<evidence type="ECO:0000256" key="7">
    <source>
        <dbReference type="ARBA" id="ARBA00022779"/>
    </source>
</evidence>
<proteinExistence type="inferred from homology"/>
<keyword evidence="12" id="KW-1185">Reference proteome</keyword>
<evidence type="ECO:0000256" key="10">
    <source>
        <dbReference type="RuleBase" id="RU364125"/>
    </source>
</evidence>
<gene>
    <name evidence="11" type="primary">fliL</name>
    <name evidence="11" type="ORF">REIFOR_01526</name>
</gene>
<evidence type="ECO:0000256" key="3">
    <source>
        <dbReference type="ARBA" id="ARBA00008281"/>
    </source>
</evidence>
<name>A0A2K8KS25_9GAMM</name>
<organism evidence="11 12">
    <name type="scientific">Reinekea forsetii</name>
    <dbReference type="NCBI Taxonomy" id="1336806"/>
    <lineage>
        <taxon>Bacteria</taxon>
        <taxon>Pseudomonadati</taxon>
        <taxon>Pseudomonadota</taxon>
        <taxon>Gammaproteobacteria</taxon>
        <taxon>Oceanospirillales</taxon>
        <taxon>Saccharospirillaceae</taxon>
        <taxon>Reinekea</taxon>
    </lineage>
</organism>
<dbReference type="OrthoDB" id="5616092at2"/>
<dbReference type="EMBL" id="CP011797">
    <property type="protein sequence ID" value="ATX76671.1"/>
    <property type="molecule type" value="Genomic_DNA"/>
</dbReference>
<dbReference type="PANTHER" id="PTHR35091:SF2">
    <property type="entry name" value="FLAGELLAR PROTEIN FLIL"/>
    <property type="match status" value="1"/>
</dbReference>
<keyword evidence="6 10" id="KW-0812">Transmembrane</keyword>
<evidence type="ECO:0000256" key="1">
    <source>
        <dbReference type="ARBA" id="ARBA00002254"/>
    </source>
</evidence>
<keyword evidence="11" id="KW-0969">Cilium</keyword>
<keyword evidence="8 10" id="KW-1133">Transmembrane helix</keyword>
<comment type="subcellular location">
    <subcellularLocation>
        <location evidence="10">Cell inner membrane</location>
    </subcellularLocation>
    <subcellularLocation>
        <location evidence="2">Cell membrane</location>
        <topology evidence="2">Single-pass membrane protein</topology>
    </subcellularLocation>
</comment>
<dbReference type="AlphaFoldDB" id="A0A2K8KS25"/>
<accession>A0A2K8KS25</accession>
<keyword evidence="11" id="KW-0282">Flagellum</keyword>
<reference evidence="11 12" key="1">
    <citation type="journal article" date="2017" name="Environ. Microbiol.">
        <title>Genomic and physiological analyses of 'Reinekea forsetii' reveal a versatile opportunistic lifestyle during spring algae blooms.</title>
        <authorList>
            <person name="Avci B."/>
            <person name="Hahnke R.L."/>
            <person name="Chafee M."/>
            <person name="Fischer T."/>
            <person name="Gruber-Vodicka H."/>
            <person name="Tegetmeyer H.E."/>
            <person name="Harder J."/>
            <person name="Fuchs B.M."/>
            <person name="Amann R.I."/>
            <person name="Teeling H."/>
        </authorList>
    </citation>
    <scope>NUCLEOTIDE SEQUENCE [LARGE SCALE GENOMIC DNA]</scope>
    <source>
        <strain evidence="11 12">Hel1_31_D35</strain>
    </source>
</reference>
<evidence type="ECO:0000313" key="11">
    <source>
        <dbReference type="EMBL" id="ATX76671.1"/>
    </source>
</evidence>
<evidence type="ECO:0000256" key="4">
    <source>
        <dbReference type="ARBA" id="ARBA00022475"/>
    </source>
</evidence>
<sequence length="174" mass="18746">MADEDIPVPEGEAKGGGKLKLILMIVFGVLLIAILSVGGTWFLLKDKMSAAEPLATAANGMAIPAQMPIAALYHAMQPAFVINYTQNGKMRFLQVELSVLTRDPAVIALLALHNPLIRNNLLDVFSRQDVAQVGSAAGKQKLADELTASVQDIMKAEMDDPGIESVLYRSFILQ</sequence>
<keyword evidence="5 10" id="KW-0145">Chemotaxis</keyword>
<dbReference type="GO" id="GO:0071978">
    <property type="term" value="P:bacterial-type flagellum-dependent swarming motility"/>
    <property type="evidence" value="ECO:0007669"/>
    <property type="project" value="TreeGrafter"/>
</dbReference>
<keyword evidence="4" id="KW-1003">Cell membrane</keyword>
<keyword evidence="11" id="KW-0966">Cell projection</keyword>
<comment type="similarity">
    <text evidence="3 10">Belongs to the FliL family.</text>
</comment>
<dbReference type="RefSeq" id="WP_100256991.1">
    <property type="nucleotide sequence ID" value="NZ_CP011797.1"/>
</dbReference>
<dbReference type="Pfam" id="PF03748">
    <property type="entry name" value="FliL"/>
    <property type="match status" value="1"/>
</dbReference>
<evidence type="ECO:0000256" key="6">
    <source>
        <dbReference type="ARBA" id="ARBA00022692"/>
    </source>
</evidence>
<dbReference type="Proteomes" id="UP000229757">
    <property type="component" value="Chromosome"/>
</dbReference>
<dbReference type="KEGG" id="rfo:REIFOR_01526"/>
<comment type="function">
    <text evidence="1 10">Controls the rotational direction of flagella during chemotaxis.</text>
</comment>
<dbReference type="InterPro" id="IPR005503">
    <property type="entry name" value="FliL"/>
</dbReference>
<keyword evidence="9 10" id="KW-0472">Membrane</keyword>
<keyword evidence="10" id="KW-0997">Cell inner membrane</keyword>
<evidence type="ECO:0000256" key="5">
    <source>
        <dbReference type="ARBA" id="ARBA00022500"/>
    </source>
</evidence>
<dbReference type="GO" id="GO:0006935">
    <property type="term" value="P:chemotaxis"/>
    <property type="evidence" value="ECO:0007669"/>
    <property type="project" value="UniProtKB-KW"/>
</dbReference>